<dbReference type="RefSeq" id="WP_343762594.1">
    <property type="nucleotide sequence ID" value="NZ_BAAAFG010000001.1"/>
</dbReference>
<dbReference type="EMBL" id="BAAAFG010000001">
    <property type="protein sequence ID" value="GAA0871026.1"/>
    <property type="molecule type" value="Genomic_DNA"/>
</dbReference>
<dbReference type="Proteomes" id="UP001500507">
    <property type="component" value="Unassembled WGS sequence"/>
</dbReference>
<comment type="caution">
    <text evidence="1">The sequence shown here is derived from an EMBL/GenBank/DDBJ whole genome shotgun (WGS) entry which is preliminary data.</text>
</comment>
<proteinExistence type="predicted"/>
<sequence length="215" mass="24359">MKIAVQLVLWIIIGALAYLIFNSIYEPIKFNKVKEKRYAAVIEKLNDIRKSELAYRQVTGKFAGDFNSLVRFIDTAEFTLLQRKDTVVVDEEQTKLLGVDITKEIVKIDTLGYKSVKDSLFGTSDSYKTMMNVPNTDKKFELQAGFIEKNESKIPVFEARVAKAVILDDQDRDLVLQENDVVSVDGVNGKYIKVGSMEEIKTAGNWPKSYGDNDQ</sequence>
<reference evidence="2" key="1">
    <citation type="journal article" date="2019" name="Int. J. Syst. Evol. Microbiol.">
        <title>The Global Catalogue of Microorganisms (GCM) 10K type strain sequencing project: providing services to taxonomists for standard genome sequencing and annotation.</title>
        <authorList>
            <consortium name="The Broad Institute Genomics Platform"/>
            <consortium name="The Broad Institute Genome Sequencing Center for Infectious Disease"/>
            <person name="Wu L."/>
            <person name="Ma J."/>
        </authorList>
    </citation>
    <scope>NUCLEOTIDE SEQUENCE [LARGE SCALE GENOMIC DNA]</scope>
    <source>
        <strain evidence="2">JCM 16082</strain>
    </source>
</reference>
<keyword evidence="2" id="KW-1185">Reference proteome</keyword>
<evidence type="ECO:0000313" key="1">
    <source>
        <dbReference type="EMBL" id="GAA0871026.1"/>
    </source>
</evidence>
<protein>
    <submittedName>
        <fullName evidence="1">Uncharacterized protein</fullName>
    </submittedName>
</protein>
<name>A0ABP3XSV4_9FLAO</name>
<organism evidence="1 2">
    <name type="scientific">Gangjinia marincola</name>
    <dbReference type="NCBI Taxonomy" id="578463"/>
    <lineage>
        <taxon>Bacteria</taxon>
        <taxon>Pseudomonadati</taxon>
        <taxon>Bacteroidota</taxon>
        <taxon>Flavobacteriia</taxon>
        <taxon>Flavobacteriales</taxon>
        <taxon>Flavobacteriaceae</taxon>
        <taxon>Gangjinia</taxon>
    </lineage>
</organism>
<accession>A0ABP3XSV4</accession>
<gene>
    <name evidence="1" type="ORF">GCM10009117_01710</name>
</gene>
<evidence type="ECO:0000313" key="2">
    <source>
        <dbReference type="Proteomes" id="UP001500507"/>
    </source>
</evidence>